<reference evidence="1 2" key="1">
    <citation type="submission" date="2015-09" db="EMBL/GenBank/DDBJ databases">
        <title>Trachymyrmex cornetzi WGS genome.</title>
        <authorList>
            <person name="Nygaard S."/>
            <person name="Hu H."/>
            <person name="Boomsma J."/>
            <person name="Zhang G."/>
        </authorList>
    </citation>
    <scope>NUCLEOTIDE SEQUENCE [LARGE SCALE GENOMIC DNA]</scope>
    <source>
        <strain evidence="1">Tcor2-1</strain>
        <tissue evidence="1">Whole body</tissue>
    </source>
</reference>
<gene>
    <name evidence="1" type="ORF">ALC57_17292</name>
</gene>
<organism evidence="1 2">
    <name type="scientific">Trachymyrmex cornetzi</name>
    <dbReference type="NCBI Taxonomy" id="471704"/>
    <lineage>
        <taxon>Eukaryota</taxon>
        <taxon>Metazoa</taxon>
        <taxon>Ecdysozoa</taxon>
        <taxon>Arthropoda</taxon>
        <taxon>Hexapoda</taxon>
        <taxon>Insecta</taxon>
        <taxon>Pterygota</taxon>
        <taxon>Neoptera</taxon>
        <taxon>Endopterygota</taxon>
        <taxon>Hymenoptera</taxon>
        <taxon>Apocrita</taxon>
        <taxon>Aculeata</taxon>
        <taxon>Formicoidea</taxon>
        <taxon>Formicidae</taxon>
        <taxon>Myrmicinae</taxon>
        <taxon>Trachymyrmex</taxon>
    </lineage>
</organism>
<protein>
    <submittedName>
        <fullName evidence="1">Uncharacterized protein</fullName>
    </submittedName>
</protein>
<dbReference type="Proteomes" id="UP000078492">
    <property type="component" value="Unassembled WGS sequence"/>
</dbReference>
<evidence type="ECO:0000313" key="2">
    <source>
        <dbReference type="Proteomes" id="UP000078492"/>
    </source>
</evidence>
<dbReference type="AlphaFoldDB" id="A0A195DCP8"/>
<sequence length="152" mass="17194">MPTKKSEQWYADWIVEAGVCTDLPGSLQSKDEVLLRLDNLLRQQDDELAGVHAADKKHFTAKKRGDSKVRYKKFQRVLKDDTSACVGANQKLLVAGVLRDGWLAGGGERASLYKALPRGRTATVSLVENIRRREKSRVVRTPSWSRFRRLSL</sequence>
<name>A0A195DCP8_9HYME</name>
<dbReference type="EMBL" id="KQ980989">
    <property type="protein sequence ID" value="KYN10685.1"/>
    <property type="molecule type" value="Genomic_DNA"/>
</dbReference>
<proteinExistence type="predicted"/>
<accession>A0A195DCP8</accession>
<evidence type="ECO:0000313" key="1">
    <source>
        <dbReference type="EMBL" id="KYN10685.1"/>
    </source>
</evidence>
<keyword evidence="2" id="KW-1185">Reference proteome</keyword>